<proteinExistence type="inferred from homology"/>
<dbReference type="GO" id="GO:0055085">
    <property type="term" value="P:transmembrane transport"/>
    <property type="evidence" value="ECO:0007669"/>
    <property type="project" value="InterPro"/>
</dbReference>
<evidence type="ECO:0000256" key="2">
    <source>
        <dbReference type="ARBA" id="ARBA00008034"/>
    </source>
</evidence>
<dbReference type="GO" id="GO:0043190">
    <property type="term" value="C:ATP-binding cassette (ABC) transporter complex"/>
    <property type="evidence" value="ECO:0007669"/>
    <property type="project" value="InterPro"/>
</dbReference>
<dbReference type="Pfam" id="PF00950">
    <property type="entry name" value="ABC-3"/>
    <property type="match status" value="1"/>
</dbReference>
<evidence type="ECO:0000313" key="8">
    <source>
        <dbReference type="EMBL" id="CAA6804491.1"/>
    </source>
</evidence>
<name>A0A6S6S7Y2_9BACT</name>
<organism evidence="8">
    <name type="scientific">uncultured Campylobacterales bacterium</name>
    <dbReference type="NCBI Taxonomy" id="352960"/>
    <lineage>
        <taxon>Bacteria</taxon>
        <taxon>Pseudomonadati</taxon>
        <taxon>Campylobacterota</taxon>
        <taxon>Epsilonproteobacteria</taxon>
        <taxon>Campylobacterales</taxon>
        <taxon>environmental samples</taxon>
    </lineage>
</organism>
<feature type="transmembrane region" description="Helical" evidence="7">
    <location>
        <begin position="90"/>
        <end position="110"/>
    </location>
</feature>
<protein>
    <submittedName>
        <fullName evidence="8">Zinc ABC transporter, inner membrane permease protein ZnuB</fullName>
    </submittedName>
</protein>
<dbReference type="PANTHER" id="PTHR30477">
    <property type="entry name" value="ABC-TRANSPORTER METAL-BINDING PROTEIN"/>
    <property type="match status" value="1"/>
</dbReference>
<dbReference type="AlphaFoldDB" id="A0A6S6S7Y2"/>
<dbReference type="InterPro" id="IPR037294">
    <property type="entry name" value="ABC_BtuC-like"/>
</dbReference>
<reference evidence="8" key="1">
    <citation type="submission" date="2020-01" db="EMBL/GenBank/DDBJ databases">
        <authorList>
            <person name="Meier V. D."/>
            <person name="Meier V D."/>
        </authorList>
    </citation>
    <scope>NUCLEOTIDE SEQUENCE</scope>
    <source>
        <strain evidence="8">HLG_WM_MAG_12</strain>
    </source>
</reference>
<evidence type="ECO:0000256" key="5">
    <source>
        <dbReference type="ARBA" id="ARBA00023136"/>
    </source>
</evidence>
<keyword evidence="4 7" id="KW-1133">Transmembrane helix</keyword>
<comment type="similarity">
    <text evidence="2 6">Belongs to the ABC-3 integral membrane protein family.</text>
</comment>
<dbReference type="SUPFAM" id="SSF81345">
    <property type="entry name" value="ABC transporter involved in vitamin B12 uptake, BtuC"/>
    <property type="match status" value="1"/>
</dbReference>
<feature type="transmembrane region" description="Helical" evidence="7">
    <location>
        <begin position="12"/>
        <end position="33"/>
    </location>
</feature>
<dbReference type="Gene3D" id="1.10.3470.10">
    <property type="entry name" value="ABC transporter involved in vitamin B12 uptake, BtuC"/>
    <property type="match status" value="1"/>
</dbReference>
<feature type="transmembrane region" description="Helical" evidence="7">
    <location>
        <begin position="215"/>
        <end position="236"/>
    </location>
</feature>
<keyword evidence="3 6" id="KW-0812">Transmembrane</keyword>
<evidence type="ECO:0000256" key="1">
    <source>
        <dbReference type="ARBA" id="ARBA00004141"/>
    </source>
</evidence>
<keyword evidence="6" id="KW-0813">Transport</keyword>
<evidence type="ECO:0000256" key="7">
    <source>
        <dbReference type="SAM" id="Phobius"/>
    </source>
</evidence>
<evidence type="ECO:0000256" key="3">
    <source>
        <dbReference type="ARBA" id="ARBA00022692"/>
    </source>
</evidence>
<feature type="transmembrane region" description="Helical" evidence="7">
    <location>
        <begin position="172"/>
        <end position="203"/>
    </location>
</feature>
<evidence type="ECO:0000256" key="6">
    <source>
        <dbReference type="RuleBase" id="RU003943"/>
    </source>
</evidence>
<feature type="transmembrane region" description="Helical" evidence="7">
    <location>
        <begin position="141"/>
        <end position="160"/>
    </location>
</feature>
<accession>A0A6S6S7Y2</accession>
<dbReference type="PANTHER" id="PTHR30477:SF18">
    <property type="entry name" value="METAL TRANSPORT SYSTEM MEMBRANE PROTEIN CT_417-RELATED"/>
    <property type="match status" value="1"/>
</dbReference>
<dbReference type="InterPro" id="IPR001626">
    <property type="entry name" value="ABC_TroCD"/>
</dbReference>
<comment type="subcellular location">
    <subcellularLocation>
        <location evidence="6">Cell membrane</location>
        <topology evidence="6">Multi-pass membrane protein</topology>
    </subcellularLocation>
    <subcellularLocation>
        <location evidence="1">Membrane</location>
        <topology evidence="1">Multi-pass membrane protein</topology>
    </subcellularLocation>
</comment>
<dbReference type="EMBL" id="CACVAW010000013">
    <property type="protein sequence ID" value="CAA6804491.1"/>
    <property type="molecule type" value="Genomic_DNA"/>
</dbReference>
<gene>
    <name evidence="8" type="ORF">HELGO_WM32470</name>
</gene>
<feature type="transmembrane region" description="Helical" evidence="7">
    <location>
        <begin position="242"/>
        <end position="264"/>
    </location>
</feature>
<keyword evidence="5 7" id="KW-0472">Membrane</keyword>
<evidence type="ECO:0000256" key="4">
    <source>
        <dbReference type="ARBA" id="ARBA00022989"/>
    </source>
</evidence>
<dbReference type="GO" id="GO:0010043">
    <property type="term" value="P:response to zinc ion"/>
    <property type="evidence" value="ECO:0007669"/>
    <property type="project" value="TreeGrafter"/>
</dbReference>
<feature type="transmembrane region" description="Helical" evidence="7">
    <location>
        <begin position="53"/>
        <end position="78"/>
    </location>
</feature>
<sequence length="266" mass="29577">MMEVLSYEFMQNAIIGGIIVSFICGIVGTLVVVNKMMFISSSIAHSAYGGIGIAIFFGIPIILGASVFSIILASFIAYITYNKPHRLDTYMVFIWTFGMALGIILIDLSPQYNIDFMSFLFGSILTISVSDIYVMSGYLSFLVLFVLMFYRYIICMSYDMEFSIIRGMPTKIFYFLLIILICIAVILSIQIVGLILIMALFTIPSFIAQSLSSSLFKMMVISTVLNIVFVISGLVVSYVYNIPTGACIILIASVVFLLYNLVVLKK</sequence>